<reference evidence="7 8" key="1">
    <citation type="submission" date="2018-08" db="EMBL/GenBank/DDBJ databases">
        <title>Complete genome sequencing of Blastochloris tepida GI.</title>
        <authorList>
            <person name="Tsukatani Y."/>
            <person name="Mori H."/>
        </authorList>
    </citation>
    <scope>NUCLEOTIDE SEQUENCE [LARGE SCALE GENOMIC DNA]</scope>
    <source>
        <strain evidence="7 8">GI</strain>
    </source>
</reference>
<evidence type="ECO:0000256" key="2">
    <source>
        <dbReference type="ARBA" id="ARBA00008564"/>
    </source>
</evidence>
<dbReference type="Proteomes" id="UP000266934">
    <property type="component" value="Chromosome"/>
</dbReference>
<keyword evidence="3 6" id="KW-0812">Transmembrane</keyword>
<organism evidence="7 8">
    <name type="scientific">Blastochloris tepida</name>
    <dbReference type="NCBI Taxonomy" id="2233851"/>
    <lineage>
        <taxon>Bacteria</taxon>
        <taxon>Pseudomonadati</taxon>
        <taxon>Pseudomonadota</taxon>
        <taxon>Alphaproteobacteria</taxon>
        <taxon>Hyphomicrobiales</taxon>
        <taxon>Blastochloridaceae</taxon>
        <taxon>Blastochloris</taxon>
    </lineage>
</organism>
<dbReference type="KEGG" id="blag:BLTE_07720"/>
<keyword evidence="8" id="KW-1185">Reference proteome</keyword>
<dbReference type="EMBL" id="AP018907">
    <property type="protein sequence ID" value="BBF92087.1"/>
    <property type="molecule type" value="Genomic_DNA"/>
</dbReference>
<evidence type="ECO:0000256" key="5">
    <source>
        <dbReference type="ARBA" id="ARBA00023136"/>
    </source>
</evidence>
<feature type="transmembrane region" description="Helical" evidence="6">
    <location>
        <begin position="20"/>
        <end position="53"/>
    </location>
</feature>
<gene>
    <name evidence="7" type="ORF">BLTE_07720</name>
</gene>
<dbReference type="InterPro" id="IPR003339">
    <property type="entry name" value="ABC/ECF_trnsptr_transmembrane"/>
</dbReference>
<protein>
    <submittedName>
        <fullName evidence="7">Cobalt ABC transporter</fullName>
    </submittedName>
</protein>
<sequence>MTAPLYVAGDSLLHRAPASAKLACLVVLGTAVFLTADLALLLPATLAAALLLALVRPPRARLVRQLAGSAILIGVVALIAGLSQDWHHAAVVALRFSAIVLAALAVTLSTRAADMLEAIEAALAPLDRRGLVDSARIALAVSLVLRFVPEILGHYREIREAQAARGLDANPVALIVPLVVRTLKDADDIAAAIEARGFPPERAGR</sequence>
<dbReference type="Pfam" id="PF02361">
    <property type="entry name" value="CbiQ"/>
    <property type="match status" value="1"/>
</dbReference>
<dbReference type="CDD" id="cd16914">
    <property type="entry name" value="EcfT"/>
    <property type="match status" value="1"/>
</dbReference>
<evidence type="ECO:0000256" key="6">
    <source>
        <dbReference type="SAM" id="Phobius"/>
    </source>
</evidence>
<proteinExistence type="inferred from homology"/>
<dbReference type="AlphaFoldDB" id="A0A348FXQ4"/>
<dbReference type="RefSeq" id="WP_126397786.1">
    <property type="nucleotide sequence ID" value="NZ_AP018907.1"/>
</dbReference>
<feature type="transmembrane region" description="Helical" evidence="6">
    <location>
        <begin position="89"/>
        <end position="108"/>
    </location>
</feature>
<comment type="subcellular location">
    <subcellularLocation>
        <location evidence="1">Membrane</location>
        <topology evidence="1">Multi-pass membrane protein</topology>
    </subcellularLocation>
</comment>
<comment type="similarity">
    <text evidence="2">Belongs to the CbiQ family.</text>
</comment>
<feature type="transmembrane region" description="Helical" evidence="6">
    <location>
        <begin position="65"/>
        <end position="83"/>
    </location>
</feature>
<evidence type="ECO:0000313" key="7">
    <source>
        <dbReference type="EMBL" id="BBF92087.1"/>
    </source>
</evidence>
<keyword evidence="4 6" id="KW-1133">Transmembrane helix</keyword>
<evidence type="ECO:0000256" key="3">
    <source>
        <dbReference type="ARBA" id="ARBA00022692"/>
    </source>
</evidence>
<dbReference type="PANTHER" id="PTHR33514:SF13">
    <property type="entry name" value="PROTEIN ABCI12, CHLOROPLASTIC"/>
    <property type="match status" value="1"/>
</dbReference>
<evidence type="ECO:0000256" key="4">
    <source>
        <dbReference type="ARBA" id="ARBA00022989"/>
    </source>
</evidence>
<keyword evidence="5 6" id="KW-0472">Membrane</keyword>
<name>A0A348FXQ4_9HYPH</name>
<accession>A0A348FXQ4</accession>
<dbReference type="GO" id="GO:0005886">
    <property type="term" value="C:plasma membrane"/>
    <property type="evidence" value="ECO:0007669"/>
    <property type="project" value="UniProtKB-ARBA"/>
</dbReference>
<evidence type="ECO:0000313" key="8">
    <source>
        <dbReference type="Proteomes" id="UP000266934"/>
    </source>
</evidence>
<dbReference type="PANTHER" id="PTHR33514">
    <property type="entry name" value="PROTEIN ABCI12, CHLOROPLASTIC"/>
    <property type="match status" value="1"/>
</dbReference>
<evidence type="ECO:0000256" key="1">
    <source>
        <dbReference type="ARBA" id="ARBA00004141"/>
    </source>
</evidence>
<dbReference type="OrthoDB" id="5868344at2"/>